<dbReference type="Proteomes" id="UP001642360">
    <property type="component" value="Unassembled WGS sequence"/>
</dbReference>
<gene>
    <name evidence="1" type="ORF">ILEXP_LOCUS23237</name>
</gene>
<dbReference type="EMBL" id="CAUOFW020002602">
    <property type="protein sequence ID" value="CAK9154880.1"/>
    <property type="molecule type" value="Genomic_DNA"/>
</dbReference>
<sequence length="103" mass="11099">MKRAKNDKIEAPTNDTAAGMVAALLDCAGAWLGASAAIAAFMEAAATTRAAHATFFISMANEGGDRQLNSRKERTKLLILDEHDIISGEEEHKIDCVHRARSM</sequence>
<dbReference type="AlphaFoldDB" id="A0ABC8SCN5"/>
<keyword evidence="2" id="KW-1185">Reference proteome</keyword>
<reference evidence="1 2" key="1">
    <citation type="submission" date="2024-02" db="EMBL/GenBank/DDBJ databases">
        <authorList>
            <person name="Vignale AGUSTIN F."/>
            <person name="Sosa J E."/>
            <person name="Modenutti C."/>
        </authorList>
    </citation>
    <scope>NUCLEOTIDE SEQUENCE [LARGE SCALE GENOMIC DNA]</scope>
</reference>
<accession>A0ABC8SCN5</accession>
<proteinExistence type="predicted"/>
<organism evidence="1 2">
    <name type="scientific">Ilex paraguariensis</name>
    <name type="common">yerba mate</name>
    <dbReference type="NCBI Taxonomy" id="185542"/>
    <lineage>
        <taxon>Eukaryota</taxon>
        <taxon>Viridiplantae</taxon>
        <taxon>Streptophyta</taxon>
        <taxon>Embryophyta</taxon>
        <taxon>Tracheophyta</taxon>
        <taxon>Spermatophyta</taxon>
        <taxon>Magnoliopsida</taxon>
        <taxon>eudicotyledons</taxon>
        <taxon>Gunneridae</taxon>
        <taxon>Pentapetalae</taxon>
        <taxon>asterids</taxon>
        <taxon>campanulids</taxon>
        <taxon>Aquifoliales</taxon>
        <taxon>Aquifoliaceae</taxon>
        <taxon>Ilex</taxon>
    </lineage>
</organism>
<comment type="caution">
    <text evidence="1">The sequence shown here is derived from an EMBL/GenBank/DDBJ whole genome shotgun (WGS) entry which is preliminary data.</text>
</comment>
<evidence type="ECO:0000313" key="1">
    <source>
        <dbReference type="EMBL" id="CAK9154880.1"/>
    </source>
</evidence>
<name>A0ABC8SCN5_9AQUA</name>
<protein>
    <submittedName>
        <fullName evidence="1">Uncharacterized protein</fullName>
    </submittedName>
</protein>
<evidence type="ECO:0000313" key="2">
    <source>
        <dbReference type="Proteomes" id="UP001642360"/>
    </source>
</evidence>